<dbReference type="NCBIfam" id="TIGR02729">
    <property type="entry name" value="Obg_CgtA"/>
    <property type="match status" value="1"/>
</dbReference>
<dbReference type="SUPFAM" id="SSF82051">
    <property type="entry name" value="Obg GTP-binding protein N-terminal domain"/>
    <property type="match status" value="1"/>
</dbReference>
<dbReference type="SUPFAM" id="SSF52540">
    <property type="entry name" value="P-loop containing nucleoside triphosphate hydrolases"/>
    <property type="match status" value="1"/>
</dbReference>
<dbReference type="PANTHER" id="PTHR11702">
    <property type="entry name" value="DEVELOPMENTALLY REGULATED GTP-BINDING PROTEIN-RELATED"/>
    <property type="match status" value="1"/>
</dbReference>
<sequence length="312" mass="33384">MSQFVDECALNVRGGDGGAGSVSFRREARVPRGGPDGGDGGDGGNVWLEADHNVASLLAFRDHPHRRAGNGSHGSGAKRHGRSAEDLVIKVPEGTTVQELHSQPVLADLLVHGDRWLAAEAGRGGRGNARFLSNRRRAPNFAEQGEDGEERWLRLELRLMADVALVGFPNAGKSTLISRISAARPKIADYPFTTLEPNLGVVQPPGRPEFTVADVPGLIAGASEGRGLGHRFLRHVERARALVLLLDLADIAEHAPLEQQAILESELGAYQPELLKRPHLVVGSRADVADPQVHFEGERISGATGEGLEDLV</sequence>
<proteinExistence type="inferred from homology"/>
<evidence type="ECO:0008006" key="7">
    <source>
        <dbReference type="Google" id="ProtNLM"/>
    </source>
</evidence>
<keyword evidence="3" id="KW-0342">GTP-binding</keyword>
<dbReference type="InterPro" id="IPR045086">
    <property type="entry name" value="OBG_GTPase"/>
</dbReference>
<accession>A0A382EEP5</accession>
<dbReference type="InterPro" id="IPR006073">
    <property type="entry name" value="GTP-bd"/>
</dbReference>
<dbReference type="Gene3D" id="2.70.210.12">
    <property type="entry name" value="GTP1/OBG domain"/>
    <property type="match status" value="1"/>
</dbReference>
<dbReference type="FunFam" id="2.70.210.12:FF:000001">
    <property type="entry name" value="GTPase Obg"/>
    <property type="match status" value="1"/>
</dbReference>
<dbReference type="NCBIfam" id="NF008955">
    <property type="entry name" value="PRK12297.1"/>
    <property type="match status" value="1"/>
</dbReference>
<feature type="domain" description="Obg" evidence="5">
    <location>
        <begin position="2"/>
        <end position="160"/>
    </location>
</feature>
<dbReference type="Pfam" id="PF01926">
    <property type="entry name" value="MMR_HSR1"/>
    <property type="match status" value="1"/>
</dbReference>
<dbReference type="PROSITE" id="PS51710">
    <property type="entry name" value="G_OBG"/>
    <property type="match status" value="1"/>
</dbReference>
<organism evidence="6">
    <name type="scientific">marine metagenome</name>
    <dbReference type="NCBI Taxonomy" id="408172"/>
    <lineage>
        <taxon>unclassified sequences</taxon>
        <taxon>metagenomes</taxon>
        <taxon>ecological metagenomes</taxon>
    </lineage>
</organism>
<feature type="domain" description="OBG-type G" evidence="4">
    <location>
        <begin position="161"/>
        <end position="312"/>
    </location>
</feature>
<keyword evidence="2" id="KW-0547">Nucleotide-binding</keyword>
<dbReference type="GO" id="GO:0003924">
    <property type="term" value="F:GTPase activity"/>
    <property type="evidence" value="ECO:0007669"/>
    <property type="project" value="InterPro"/>
</dbReference>
<dbReference type="PROSITE" id="PS51883">
    <property type="entry name" value="OBG"/>
    <property type="match status" value="1"/>
</dbReference>
<evidence type="ECO:0000313" key="6">
    <source>
        <dbReference type="EMBL" id="SVB49266.1"/>
    </source>
</evidence>
<comment type="similarity">
    <text evidence="1">Belongs to the TRAFAC class OBG-HflX-like GTPase superfamily. OBG GTPase family.</text>
</comment>
<evidence type="ECO:0000256" key="2">
    <source>
        <dbReference type="ARBA" id="ARBA00022741"/>
    </source>
</evidence>
<feature type="non-terminal residue" evidence="6">
    <location>
        <position position="312"/>
    </location>
</feature>
<evidence type="ECO:0000256" key="1">
    <source>
        <dbReference type="ARBA" id="ARBA00007699"/>
    </source>
</evidence>
<dbReference type="PIRSF" id="PIRSF002401">
    <property type="entry name" value="GTP_bd_Obg/CgtA"/>
    <property type="match status" value="1"/>
</dbReference>
<dbReference type="GO" id="GO:0000287">
    <property type="term" value="F:magnesium ion binding"/>
    <property type="evidence" value="ECO:0007669"/>
    <property type="project" value="InterPro"/>
</dbReference>
<dbReference type="NCBIfam" id="NF008956">
    <property type="entry name" value="PRK12299.1"/>
    <property type="match status" value="1"/>
</dbReference>
<reference evidence="6" key="1">
    <citation type="submission" date="2018-05" db="EMBL/GenBank/DDBJ databases">
        <authorList>
            <person name="Lanie J.A."/>
            <person name="Ng W.-L."/>
            <person name="Kazmierczak K.M."/>
            <person name="Andrzejewski T.M."/>
            <person name="Davidsen T.M."/>
            <person name="Wayne K.J."/>
            <person name="Tettelin H."/>
            <person name="Glass J.I."/>
            <person name="Rusch D."/>
            <person name="Podicherti R."/>
            <person name="Tsui H.-C.T."/>
            <person name="Winkler M.E."/>
        </authorList>
    </citation>
    <scope>NUCLEOTIDE SEQUENCE</scope>
</reference>
<dbReference type="CDD" id="cd01898">
    <property type="entry name" value="Obg"/>
    <property type="match status" value="1"/>
</dbReference>
<name>A0A382EEP5_9ZZZZ</name>
<dbReference type="HAMAP" id="MF_01454">
    <property type="entry name" value="GTPase_Obg"/>
    <property type="match status" value="1"/>
</dbReference>
<dbReference type="PANTHER" id="PTHR11702:SF31">
    <property type="entry name" value="MITOCHONDRIAL RIBOSOME-ASSOCIATED GTPASE 2"/>
    <property type="match status" value="1"/>
</dbReference>
<dbReference type="Gene3D" id="3.40.50.300">
    <property type="entry name" value="P-loop containing nucleotide triphosphate hydrolases"/>
    <property type="match status" value="1"/>
</dbReference>
<dbReference type="InterPro" id="IPR006169">
    <property type="entry name" value="GTP1_OBG_dom"/>
</dbReference>
<dbReference type="PRINTS" id="PR00326">
    <property type="entry name" value="GTP1OBG"/>
</dbReference>
<dbReference type="EMBL" id="UINC01044176">
    <property type="protein sequence ID" value="SVB49266.1"/>
    <property type="molecule type" value="Genomic_DNA"/>
</dbReference>
<dbReference type="Pfam" id="PF01018">
    <property type="entry name" value="GTP1_OBG"/>
    <property type="match status" value="1"/>
</dbReference>
<evidence type="ECO:0000259" key="4">
    <source>
        <dbReference type="PROSITE" id="PS51710"/>
    </source>
</evidence>
<evidence type="ECO:0000259" key="5">
    <source>
        <dbReference type="PROSITE" id="PS51883"/>
    </source>
</evidence>
<dbReference type="InterPro" id="IPR036726">
    <property type="entry name" value="GTP1_OBG_dom_sf"/>
</dbReference>
<evidence type="ECO:0000256" key="3">
    <source>
        <dbReference type="ARBA" id="ARBA00023134"/>
    </source>
</evidence>
<protein>
    <recommendedName>
        <fullName evidence="7">OBG-type G domain-containing protein</fullName>
    </recommendedName>
</protein>
<dbReference type="InterPro" id="IPR027417">
    <property type="entry name" value="P-loop_NTPase"/>
</dbReference>
<dbReference type="InterPro" id="IPR031167">
    <property type="entry name" value="G_OBG"/>
</dbReference>
<dbReference type="GO" id="GO:0005525">
    <property type="term" value="F:GTP binding"/>
    <property type="evidence" value="ECO:0007669"/>
    <property type="project" value="UniProtKB-KW"/>
</dbReference>
<dbReference type="AlphaFoldDB" id="A0A382EEP5"/>
<dbReference type="InterPro" id="IPR014100">
    <property type="entry name" value="GTP-bd_Obg/CgtA"/>
</dbReference>
<gene>
    <name evidence="6" type="ORF">METZ01_LOCUS202120</name>
</gene>